<reference evidence="3 4" key="1">
    <citation type="journal article" date="2012" name="ISME J.">
        <title>Nitrification expanded: discovery, physiology and genomics of a nitrite-oxidizing bacterium from the phylum Chloroflexi.</title>
        <authorList>
            <person name="Sorokin D.Y."/>
            <person name="Lucker S."/>
            <person name="Vejmelkova D."/>
            <person name="Kostrikina N.A."/>
            <person name="Kleerebezem R."/>
            <person name="Rijpstra W.I."/>
            <person name="Damste J.S."/>
            <person name="Le Paslier D."/>
            <person name="Muyzer G."/>
            <person name="Wagner M."/>
            <person name="van Loosdrecht M.C."/>
            <person name="Daims H."/>
        </authorList>
    </citation>
    <scope>NUCLEOTIDE SEQUENCE [LARGE SCALE GENOMIC DNA]</scope>
    <source>
        <strain evidence="4">none</strain>
    </source>
</reference>
<proteinExistence type="predicted"/>
<keyword evidence="1" id="KW-0175">Coiled coil</keyword>
<protein>
    <submittedName>
        <fullName evidence="3">Uncharacterized protein</fullName>
    </submittedName>
</protein>
<sequence>MPLWRFRQGENEPDQPKKPAGQPEEPAEGRAPYIREAEVRRLRRLLQRRRDLEFDIDQAGSARRSVNRWTERVDQLNAAIAQAQADLAAATPKPSGRPPLPLAETPVETVEVRPSEPATVVLRIGESVLEYQEELDWAERGHQMALPQIYRSEGDVMPLLPTELDEAERARLIEHLRHSFATLANEALERTIDEEPLRELTLADLARPCPDCGGWLDLKSRCPECTELDWQRQQIRADLSRLIKERNDVLREMERLRERLPIIYRQLADVQADIDELQRKGVKAD</sequence>
<organism evidence="3 4">
    <name type="scientific">Nitrolancea hollandica Lb</name>
    <dbReference type="NCBI Taxonomy" id="1129897"/>
    <lineage>
        <taxon>Bacteria</taxon>
        <taxon>Pseudomonadati</taxon>
        <taxon>Thermomicrobiota</taxon>
        <taxon>Thermomicrobia</taxon>
        <taxon>Sphaerobacterales</taxon>
        <taxon>Sphaerobacterineae</taxon>
        <taxon>Sphaerobacteraceae</taxon>
        <taxon>Nitrolancea</taxon>
    </lineage>
</organism>
<evidence type="ECO:0000256" key="2">
    <source>
        <dbReference type="SAM" id="MobiDB-lite"/>
    </source>
</evidence>
<comment type="caution">
    <text evidence="3">The sequence shown here is derived from an EMBL/GenBank/DDBJ whole genome shotgun (WGS) entry which is preliminary data.</text>
</comment>
<dbReference type="EMBL" id="CAGS01000623">
    <property type="protein sequence ID" value="CCF86020.1"/>
    <property type="molecule type" value="Genomic_DNA"/>
</dbReference>
<dbReference type="AlphaFoldDB" id="I4EMV7"/>
<feature type="coiled-coil region" evidence="1">
    <location>
        <begin position="232"/>
        <end position="259"/>
    </location>
</feature>
<evidence type="ECO:0000313" key="4">
    <source>
        <dbReference type="Proteomes" id="UP000004221"/>
    </source>
</evidence>
<evidence type="ECO:0000256" key="1">
    <source>
        <dbReference type="SAM" id="Coils"/>
    </source>
</evidence>
<accession>I4EMV7</accession>
<feature type="compositionally biased region" description="Basic and acidic residues" evidence="2">
    <location>
        <begin position="7"/>
        <end position="17"/>
    </location>
</feature>
<dbReference type="RefSeq" id="WP_008481493.1">
    <property type="nucleotide sequence ID" value="NZ_CAGS01000623.1"/>
</dbReference>
<name>I4EMV7_9BACT</name>
<feature type="region of interest" description="Disordered" evidence="2">
    <location>
        <begin position="1"/>
        <end position="33"/>
    </location>
</feature>
<dbReference type="OrthoDB" id="164280at2"/>
<dbReference type="Proteomes" id="UP000004221">
    <property type="component" value="Unassembled WGS sequence"/>
</dbReference>
<evidence type="ECO:0000313" key="3">
    <source>
        <dbReference type="EMBL" id="CCF86020.1"/>
    </source>
</evidence>
<gene>
    <name evidence="3" type="ORF">NITHO_660011</name>
</gene>
<keyword evidence="4" id="KW-1185">Reference proteome</keyword>